<keyword evidence="3" id="KW-1185">Reference proteome</keyword>
<accession>A0AAV1ACR4</accession>
<dbReference type="AlphaFoldDB" id="A0AAV1ACR4"/>
<name>A0AAV1ACR4_VICFA</name>
<proteinExistence type="predicted"/>
<gene>
    <name evidence="2" type="ORF">VFH_IV077080</name>
</gene>
<evidence type="ECO:0000256" key="1">
    <source>
        <dbReference type="SAM" id="MobiDB-lite"/>
    </source>
</evidence>
<protein>
    <submittedName>
        <fullName evidence="2">Uncharacterized protein</fullName>
    </submittedName>
</protein>
<organism evidence="2 3">
    <name type="scientific">Vicia faba</name>
    <name type="common">Broad bean</name>
    <name type="synonym">Faba vulgaris</name>
    <dbReference type="NCBI Taxonomy" id="3906"/>
    <lineage>
        <taxon>Eukaryota</taxon>
        <taxon>Viridiplantae</taxon>
        <taxon>Streptophyta</taxon>
        <taxon>Embryophyta</taxon>
        <taxon>Tracheophyta</taxon>
        <taxon>Spermatophyta</taxon>
        <taxon>Magnoliopsida</taxon>
        <taxon>eudicotyledons</taxon>
        <taxon>Gunneridae</taxon>
        <taxon>Pentapetalae</taxon>
        <taxon>rosids</taxon>
        <taxon>fabids</taxon>
        <taxon>Fabales</taxon>
        <taxon>Fabaceae</taxon>
        <taxon>Papilionoideae</taxon>
        <taxon>50 kb inversion clade</taxon>
        <taxon>NPAAA clade</taxon>
        <taxon>Hologalegina</taxon>
        <taxon>IRL clade</taxon>
        <taxon>Fabeae</taxon>
        <taxon>Vicia</taxon>
    </lineage>
</organism>
<dbReference type="Proteomes" id="UP001157006">
    <property type="component" value="Chromosome 4"/>
</dbReference>
<feature type="compositionally biased region" description="Low complexity" evidence="1">
    <location>
        <begin position="72"/>
        <end position="89"/>
    </location>
</feature>
<feature type="region of interest" description="Disordered" evidence="1">
    <location>
        <begin position="66"/>
        <end position="97"/>
    </location>
</feature>
<evidence type="ECO:0000313" key="3">
    <source>
        <dbReference type="Proteomes" id="UP001157006"/>
    </source>
</evidence>
<sequence>MADNTRMKELAAEVKRQGEVLEKNEQSNAARFARMETMQLSPESRFVELSKSMEMMLKQMQALNVTHGSTNSASQTSTISHSSSSGHAAPTPPFHVRNIKLSEEIDYRFCPPRTRSCSVVPNGY</sequence>
<evidence type="ECO:0000313" key="2">
    <source>
        <dbReference type="EMBL" id="CAI8608290.1"/>
    </source>
</evidence>
<dbReference type="EMBL" id="OX451739">
    <property type="protein sequence ID" value="CAI8608290.1"/>
    <property type="molecule type" value="Genomic_DNA"/>
</dbReference>
<reference evidence="2 3" key="1">
    <citation type="submission" date="2023-01" db="EMBL/GenBank/DDBJ databases">
        <authorList>
            <person name="Kreplak J."/>
        </authorList>
    </citation>
    <scope>NUCLEOTIDE SEQUENCE [LARGE SCALE GENOMIC DNA]</scope>
</reference>